<proteinExistence type="predicted"/>
<comment type="caution">
    <text evidence="2">The sequence shown here is derived from an EMBL/GenBank/DDBJ whole genome shotgun (WGS) entry which is preliminary data.</text>
</comment>
<evidence type="ECO:0000256" key="1">
    <source>
        <dbReference type="SAM" id="Phobius"/>
    </source>
</evidence>
<sequence>MSLIFGLVSAAYIAVIFLLAGLPGKLQLIHKFNPLSLLHIPLYGLLAFFLIRIFVPKREDPLIRSSRMALVISSVIALSVAVLDELHQLHIPGREASGWDVALDAVGIAGIAIFYQSVVKYRK</sequence>
<name>A0A235BXN2_UNCW3</name>
<keyword evidence="1" id="KW-1133">Transmembrane helix</keyword>
<keyword evidence="1" id="KW-0472">Membrane</keyword>
<evidence type="ECO:0000313" key="3">
    <source>
        <dbReference type="Proteomes" id="UP000215215"/>
    </source>
</evidence>
<feature type="transmembrane region" description="Helical" evidence="1">
    <location>
        <begin position="36"/>
        <end position="55"/>
    </location>
</feature>
<feature type="transmembrane region" description="Helical" evidence="1">
    <location>
        <begin position="7"/>
        <end position="24"/>
    </location>
</feature>
<organism evidence="2 3">
    <name type="scientific">candidate division WOR-3 bacterium JGI_Cruoil_03_44_89</name>
    <dbReference type="NCBI Taxonomy" id="1973748"/>
    <lineage>
        <taxon>Bacteria</taxon>
        <taxon>Bacteria division WOR-3</taxon>
    </lineage>
</organism>
<accession>A0A235BXN2</accession>
<protein>
    <submittedName>
        <fullName evidence="2">Uncharacterized protein</fullName>
    </submittedName>
</protein>
<gene>
    <name evidence="2" type="ORF">CH333_02160</name>
</gene>
<dbReference type="EMBL" id="NOZQ01000040">
    <property type="protein sequence ID" value="OYD17011.1"/>
    <property type="molecule type" value="Genomic_DNA"/>
</dbReference>
<dbReference type="Proteomes" id="UP000215215">
    <property type="component" value="Unassembled WGS sequence"/>
</dbReference>
<evidence type="ECO:0000313" key="2">
    <source>
        <dbReference type="EMBL" id="OYD17011.1"/>
    </source>
</evidence>
<keyword evidence="1" id="KW-0812">Transmembrane</keyword>
<dbReference type="NCBIfam" id="NF037970">
    <property type="entry name" value="vanZ_1"/>
    <property type="match status" value="1"/>
</dbReference>
<feature type="transmembrane region" description="Helical" evidence="1">
    <location>
        <begin position="96"/>
        <end position="115"/>
    </location>
</feature>
<dbReference type="AlphaFoldDB" id="A0A235BXN2"/>
<reference evidence="2 3" key="1">
    <citation type="submission" date="2017-07" db="EMBL/GenBank/DDBJ databases">
        <title>Recovery of genomes from metagenomes via a dereplication, aggregation, and scoring strategy.</title>
        <authorList>
            <person name="Sieber C.M."/>
            <person name="Probst A.J."/>
            <person name="Sharrar A."/>
            <person name="Thomas B.C."/>
            <person name="Hess M."/>
            <person name="Tringe S.G."/>
            <person name="Banfield J.F."/>
        </authorList>
    </citation>
    <scope>NUCLEOTIDE SEQUENCE [LARGE SCALE GENOMIC DNA]</scope>
    <source>
        <strain evidence="2">JGI_Cruoil_03_44_89</strain>
    </source>
</reference>
<feature type="transmembrane region" description="Helical" evidence="1">
    <location>
        <begin position="67"/>
        <end position="84"/>
    </location>
</feature>